<evidence type="ECO:0000313" key="5">
    <source>
        <dbReference type="EMBL" id="OJJ84351.1"/>
    </source>
</evidence>
<dbReference type="PANTHER" id="PTHR48027">
    <property type="entry name" value="HETEROGENEOUS NUCLEAR RIBONUCLEOPROTEIN 87F-RELATED"/>
    <property type="match status" value="1"/>
</dbReference>
<accession>A0A1L9VKC7</accession>
<feature type="domain" description="RRM" evidence="4">
    <location>
        <begin position="1"/>
        <end position="78"/>
    </location>
</feature>
<dbReference type="EMBL" id="KV878897">
    <property type="protein sequence ID" value="OJJ84351.1"/>
    <property type="molecule type" value="Genomic_DNA"/>
</dbReference>
<dbReference type="Gene3D" id="3.30.70.330">
    <property type="match status" value="2"/>
</dbReference>
<evidence type="ECO:0000313" key="6">
    <source>
        <dbReference type="Proteomes" id="UP000184300"/>
    </source>
</evidence>
<dbReference type="PROSITE" id="PS50102">
    <property type="entry name" value="RRM"/>
    <property type="match status" value="2"/>
</dbReference>
<dbReference type="SUPFAM" id="SSF54928">
    <property type="entry name" value="RNA-binding domain, RBD"/>
    <property type="match status" value="2"/>
</dbReference>
<evidence type="ECO:0000256" key="3">
    <source>
        <dbReference type="SAM" id="MobiDB-lite"/>
    </source>
</evidence>
<dbReference type="FunFam" id="3.30.70.330:FF:000550">
    <property type="entry name" value="Nuclear localization sequence binding protein"/>
    <property type="match status" value="1"/>
</dbReference>
<reference evidence="6" key="1">
    <citation type="journal article" date="2017" name="Genome Biol.">
        <title>Comparative genomics reveals high biological diversity and specific adaptations in the industrially and medically important fungal genus Aspergillus.</title>
        <authorList>
            <person name="de Vries R.P."/>
            <person name="Riley R."/>
            <person name="Wiebenga A."/>
            <person name="Aguilar-Osorio G."/>
            <person name="Amillis S."/>
            <person name="Uchima C.A."/>
            <person name="Anderluh G."/>
            <person name="Asadollahi M."/>
            <person name="Askin M."/>
            <person name="Barry K."/>
            <person name="Battaglia E."/>
            <person name="Bayram O."/>
            <person name="Benocci T."/>
            <person name="Braus-Stromeyer S.A."/>
            <person name="Caldana C."/>
            <person name="Canovas D."/>
            <person name="Cerqueira G.C."/>
            <person name="Chen F."/>
            <person name="Chen W."/>
            <person name="Choi C."/>
            <person name="Clum A."/>
            <person name="Dos Santos R.A."/>
            <person name="Damasio A.R."/>
            <person name="Diallinas G."/>
            <person name="Emri T."/>
            <person name="Fekete E."/>
            <person name="Flipphi M."/>
            <person name="Freyberg S."/>
            <person name="Gallo A."/>
            <person name="Gournas C."/>
            <person name="Habgood R."/>
            <person name="Hainaut M."/>
            <person name="Harispe M.L."/>
            <person name="Henrissat B."/>
            <person name="Hilden K.S."/>
            <person name="Hope R."/>
            <person name="Hossain A."/>
            <person name="Karabika E."/>
            <person name="Karaffa L."/>
            <person name="Karanyi Z."/>
            <person name="Krasevec N."/>
            <person name="Kuo A."/>
            <person name="Kusch H."/>
            <person name="LaButti K."/>
            <person name="Lagendijk E.L."/>
            <person name="Lapidus A."/>
            <person name="Levasseur A."/>
            <person name="Lindquist E."/>
            <person name="Lipzen A."/>
            <person name="Logrieco A.F."/>
            <person name="MacCabe A."/>
            <person name="Maekelae M.R."/>
            <person name="Malavazi I."/>
            <person name="Melin P."/>
            <person name="Meyer V."/>
            <person name="Mielnichuk N."/>
            <person name="Miskei M."/>
            <person name="Molnar A.P."/>
            <person name="Mule G."/>
            <person name="Ngan C.Y."/>
            <person name="Orejas M."/>
            <person name="Orosz E."/>
            <person name="Ouedraogo J.P."/>
            <person name="Overkamp K.M."/>
            <person name="Park H.-S."/>
            <person name="Perrone G."/>
            <person name="Piumi F."/>
            <person name="Punt P.J."/>
            <person name="Ram A.F."/>
            <person name="Ramon A."/>
            <person name="Rauscher S."/>
            <person name="Record E."/>
            <person name="Riano-Pachon D.M."/>
            <person name="Robert V."/>
            <person name="Roehrig J."/>
            <person name="Ruller R."/>
            <person name="Salamov A."/>
            <person name="Salih N.S."/>
            <person name="Samson R.A."/>
            <person name="Sandor E."/>
            <person name="Sanguinetti M."/>
            <person name="Schuetze T."/>
            <person name="Sepcic K."/>
            <person name="Shelest E."/>
            <person name="Sherlock G."/>
            <person name="Sophianopoulou V."/>
            <person name="Squina F.M."/>
            <person name="Sun H."/>
            <person name="Susca A."/>
            <person name="Todd R.B."/>
            <person name="Tsang A."/>
            <person name="Unkles S.E."/>
            <person name="van de Wiele N."/>
            <person name="van Rossen-Uffink D."/>
            <person name="Oliveira J.V."/>
            <person name="Vesth T.C."/>
            <person name="Visser J."/>
            <person name="Yu J.-H."/>
            <person name="Zhou M."/>
            <person name="Andersen M.R."/>
            <person name="Archer D.B."/>
            <person name="Baker S.E."/>
            <person name="Benoit I."/>
            <person name="Brakhage A.A."/>
            <person name="Braus G.H."/>
            <person name="Fischer R."/>
            <person name="Frisvad J.C."/>
            <person name="Goldman G.H."/>
            <person name="Houbraken J."/>
            <person name="Oakley B."/>
            <person name="Pocsi I."/>
            <person name="Scazzocchio C."/>
            <person name="Seiboth B."/>
            <person name="vanKuyk P.A."/>
            <person name="Wortman J."/>
            <person name="Dyer P.S."/>
            <person name="Grigoriev I.V."/>
        </authorList>
    </citation>
    <scope>NUCLEOTIDE SEQUENCE [LARGE SCALE GENOMIC DNA]</scope>
    <source>
        <strain evidence="6">CBS 516.65</strain>
    </source>
</reference>
<keyword evidence="6" id="KW-1185">Reference proteome</keyword>
<feature type="non-terminal residue" evidence="5">
    <location>
        <position position="1"/>
    </location>
</feature>
<feature type="compositionally biased region" description="Gly residues" evidence="3">
    <location>
        <begin position="190"/>
        <end position="227"/>
    </location>
</feature>
<feature type="domain" description="RRM" evidence="4">
    <location>
        <begin position="108"/>
        <end position="186"/>
    </location>
</feature>
<dbReference type="RefSeq" id="XP_022401049.1">
    <property type="nucleotide sequence ID" value="XM_022540603.1"/>
</dbReference>
<dbReference type="Pfam" id="PF00076">
    <property type="entry name" value="RRM_1"/>
    <property type="match status" value="2"/>
</dbReference>
<feature type="region of interest" description="Disordered" evidence="3">
    <location>
        <begin position="170"/>
        <end position="246"/>
    </location>
</feature>
<proteinExistence type="predicted"/>
<protein>
    <recommendedName>
        <fullName evidence="4">RRM domain-containing protein</fullName>
    </recommendedName>
</protein>
<dbReference type="InterPro" id="IPR052462">
    <property type="entry name" value="SLIRP/GR-RBP-like"/>
</dbReference>
<evidence type="ECO:0000256" key="1">
    <source>
        <dbReference type="ARBA" id="ARBA00022884"/>
    </source>
</evidence>
<dbReference type="STRING" id="1160497.A0A1L9VKC7"/>
<dbReference type="InterPro" id="IPR035979">
    <property type="entry name" value="RBD_domain_sf"/>
</dbReference>
<evidence type="ECO:0000256" key="2">
    <source>
        <dbReference type="PROSITE-ProRule" id="PRU00176"/>
    </source>
</evidence>
<dbReference type="AlphaFoldDB" id="A0A1L9VKC7"/>
<dbReference type="InterPro" id="IPR012677">
    <property type="entry name" value="Nucleotide-bd_a/b_plait_sf"/>
</dbReference>
<feature type="region of interest" description="Disordered" evidence="3">
    <location>
        <begin position="73"/>
        <end position="108"/>
    </location>
</feature>
<evidence type="ECO:0000259" key="4">
    <source>
        <dbReference type="PROSITE" id="PS50102"/>
    </source>
</evidence>
<dbReference type="Proteomes" id="UP000184300">
    <property type="component" value="Unassembled WGS sequence"/>
</dbReference>
<sequence>NLFVGNLSWNVDEEWLASEFQEFGELSGVRIVTDRESGRSRGFGYVEYTNAVDSAKAHAAKKDTELDGRKINLDYATGRPANKDQGNGRERTQDRARSFGDQTSPESETLFVGNLPFSANEDSVHELFGPCGSVMGIRLPTDPESGRPKGFGYVQFSSVDEARQAFTDLNGADLDGRPVRLDYSSPRPNNGGGGGARGGRGGGRGGPRGGARGGRGGPRGGGRGGFDAGSKNRGGITEFTGKKMTF</sequence>
<gene>
    <name evidence="5" type="ORF">ASPGLDRAFT_125912</name>
</gene>
<dbReference type="OrthoDB" id="439808at2759"/>
<dbReference type="InterPro" id="IPR000504">
    <property type="entry name" value="RRM_dom"/>
</dbReference>
<keyword evidence="1 2" id="KW-0694">RNA-binding</keyword>
<feature type="compositionally biased region" description="Basic and acidic residues" evidence="3">
    <location>
        <begin position="86"/>
        <end position="98"/>
    </location>
</feature>
<name>A0A1L9VKC7_ASPGL</name>
<dbReference type="SMART" id="SM00360">
    <property type="entry name" value="RRM"/>
    <property type="match status" value="2"/>
</dbReference>
<dbReference type="VEuPathDB" id="FungiDB:ASPGLDRAFT_125912"/>
<organism evidence="5 6">
    <name type="scientific">Aspergillus glaucus CBS 516.65</name>
    <dbReference type="NCBI Taxonomy" id="1160497"/>
    <lineage>
        <taxon>Eukaryota</taxon>
        <taxon>Fungi</taxon>
        <taxon>Dikarya</taxon>
        <taxon>Ascomycota</taxon>
        <taxon>Pezizomycotina</taxon>
        <taxon>Eurotiomycetes</taxon>
        <taxon>Eurotiomycetidae</taxon>
        <taxon>Eurotiales</taxon>
        <taxon>Aspergillaceae</taxon>
        <taxon>Aspergillus</taxon>
        <taxon>Aspergillus subgen. Aspergillus</taxon>
    </lineage>
</organism>
<dbReference type="GO" id="GO:0003723">
    <property type="term" value="F:RNA binding"/>
    <property type="evidence" value="ECO:0007669"/>
    <property type="project" value="UniProtKB-UniRule"/>
</dbReference>
<dbReference type="GeneID" id="34456864"/>